<dbReference type="PANTHER" id="PTHR48081:SF33">
    <property type="entry name" value="KYNURENINE FORMAMIDASE"/>
    <property type="match status" value="1"/>
</dbReference>
<dbReference type="GO" id="GO:0016787">
    <property type="term" value="F:hydrolase activity"/>
    <property type="evidence" value="ECO:0007669"/>
    <property type="project" value="UniProtKB-KW"/>
</dbReference>
<dbReference type="Proteomes" id="UP000259610">
    <property type="component" value="Unassembled WGS sequence"/>
</dbReference>
<dbReference type="InterPro" id="IPR049492">
    <property type="entry name" value="BD-FAE-like_dom"/>
</dbReference>
<evidence type="ECO:0000256" key="2">
    <source>
        <dbReference type="SAM" id="Phobius"/>
    </source>
</evidence>
<comment type="caution">
    <text evidence="4">The sequence shown here is derived from an EMBL/GenBank/DDBJ whole genome shotgun (WGS) entry which is preliminary data.</text>
</comment>
<dbReference type="InterPro" id="IPR050300">
    <property type="entry name" value="GDXG_lipolytic_enzyme"/>
</dbReference>
<name>A0A3B9GZD3_9PROT</name>
<evidence type="ECO:0000259" key="3">
    <source>
        <dbReference type="Pfam" id="PF20434"/>
    </source>
</evidence>
<dbReference type="AlphaFoldDB" id="A0A3B9GZD3"/>
<evidence type="ECO:0000313" key="5">
    <source>
        <dbReference type="Proteomes" id="UP000259610"/>
    </source>
</evidence>
<feature type="transmembrane region" description="Helical" evidence="2">
    <location>
        <begin position="59"/>
        <end position="82"/>
    </location>
</feature>
<keyword evidence="2" id="KW-1133">Transmembrane helix</keyword>
<proteinExistence type="predicted"/>
<dbReference type="InterPro" id="IPR029058">
    <property type="entry name" value="AB_hydrolase_fold"/>
</dbReference>
<protein>
    <submittedName>
        <fullName evidence="4">Alpha/beta hydrolase</fullName>
    </submittedName>
</protein>
<dbReference type="Gene3D" id="3.40.50.1820">
    <property type="entry name" value="alpha/beta hydrolase"/>
    <property type="match status" value="1"/>
</dbReference>
<feature type="domain" description="BD-FAE-like" evidence="3">
    <location>
        <begin position="109"/>
        <end position="213"/>
    </location>
</feature>
<gene>
    <name evidence="4" type="ORF">DCG58_11665</name>
</gene>
<dbReference type="SUPFAM" id="SSF53474">
    <property type="entry name" value="alpha/beta-Hydrolases"/>
    <property type="match status" value="1"/>
</dbReference>
<keyword evidence="2" id="KW-0812">Transmembrane</keyword>
<organism evidence="4 5">
    <name type="scientific">Hyphomonas adhaerens</name>
    <dbReference type="NCBI Taxonomy" id="81029"/>
    <lineage>
        <taxon>Bacteria</taxon>
        <taxon>Pseudomonadati</taxon>
        <taxon>Pseudomonadota</taxon>
        <taxon>Alphaproteobacteria</taxon>
        <taxon>Hyphomonadales</taxon>
        <taxon>Hyphomonadaceae</taxon>
        <taxon>Hyphomonas</taxon>
    </lineage>
</organism>
<dbReference type="EMBL" id="DMAN01000263">
    <property type="protein sequence ID" value="HAE27811.1"/>
    <property type="molecule type" value="Genomic_DNA"/>
</dbReference>
<keyword evidence="1 4" id="KW-0378">Hydrolase</keyword>
<reference evidence="4 5" key="1">
    <citation type="journal article" date="2018" name="Nat. Biotechnol.">
        <title>A standardized bacterial taxonomy based on genome phylogeny substantially revises the tree of life.</title>
        <authorList>
            <person name="Parks D.H."/>
            <person name="Chuvochina M."/>
            <person name="Waite D.W."/>
            <person name="Rinke C."/>
            <person name="Skarshewski A."/>
            <person name="Chaumeil P.A."/>
            <person name="Hugenholtz P."/>
        </authorList>
    </citation>
    <scope>NUCLEOTIDE SEQUENCE [LARGE SCALE GENOMIC DNA]</scope>
    <source>
        <strain evidence="4">UBA8733</strain>
    </source>
</reference>
<dbReference type="PANTHER" id="PTHR48081">
    <property type="entry name" value="AB HYDROLASE SUPERFAMILY PROTEIN C4A8.06C"/>
    <property type="match status" value="1"/>
</dbReference>
<evidence type="ECO:0000256" key="1">
    <source>
        <dbReference type="ARBA" id="ARBA00022801"/>
    </source>
</evidence>
<evidence type="ECO:0000313" key="4">
    <source>
        <dbReference type="EMBL" id="HAE27811.1"/>
    </source>
</evidence>
<keyword evidence="2" id="KW-0472">Membrane</keyword>
<sequence length="349" mass="38962">MRISWLPSCMQISPYRDSSAPVPSHFHPIGPGLYSPRKDITLHQDSPEMLTHGVPYRRLVWKVSVMRFIFTAFLCLFAWMAVSGPASAKVYRDVVYNHMPAVSDGNFIMDIYAPDEAEDTPIIIMVHGGAWTFGNKQNAIGPKQADFFTDEGFIFVSINYRLAPDHPFPAPVQDLASAISYLYRNADTYGGDPDSIFLMGHSSGAHSVTMVSIDPQYLRAEGLNLGVIKGTVALDGASYNLVRTGKKRGELPRFYRPAFGGKESVWRAASPTLHVMDGRRIPPMRLFYVDRPVSPSRAKELAETLRDHGYDAKAVLAKKRSHKSLNKKLGTDGDKFAPMIVDFFRSQMK</sequence>
<dbReference type="Pfam" id="PF20434">
    <property type="entry name" value="BD-FAE"/>
    <property type="match status" value="1"/>
</dbReference>
<accession>A0A3B9GZD3</accession>